<dbReference type="EMBL" id="JBGBPQ010000010">
    <property type="protein sequence ID" value="KAL1518709.1"/>
    <property type="molecule type" value="Genomic_DNA"/>
</dbReference>
<feature type="compositionally biased region" description="Polar residues" evidence="1">
    <location>
        <begin position="97"/>
        <end position="106"/>
    </location>
</feature>
<keyword evidence="3" id="KW-1185">Reference proteome</keyword>
<comment type="caution">
    <text evidence="2">The sequence shown here is derived from an EMBL/GenBank/DDBJ whole genome shotgun (WGS) entry which is preliminary data.</text>
</comment>
<protein>
    <recommendedName>
        <fullName evidence="4">Tubulin-specific chaperone A</fullName>
    </recommendedName>
</protein>
<name>A0AB34JDD7_PRYPA</name>
<reference evidence="2 3" key="1">
    <citation type="journal article" date="2024" name="Science">
        <title>Giant polyketide synthase enzymes in the biosynthesis of giant marine polyether toxins.</title>
        <authorList>
            <person name="Fallon T.R."/>
            <person name="Shende V.V."/>
            <person name="Wierzbicki I.H."/>
            <person name="Pendleton A.L."/>
            <person name="Watervoot N.F."/>
            <person name="Auber R.P."/>
            <person name="Gonzalez D.J."/>
            <person name="Wisecaver J.H."/>
            <person name="Moore B.S."/>
        </authorList>
    </citation>
    <scope>NUCLEOTIDE SEQUENCE [LARGE SCALE GENOMIC DNA]</scope>
    <source>
        <strain evidence="2 3">12B1</strain>
    </source>
</reference>
<gene>
    <name evidence="2" type="ORF">AB1Y20_002996</name>
</gene>
<proteinExistence type="predicted"/>
<dbReference type="Proteomes" id="UP001515480">
    <property type="component" value="Unassembled WGS sequence"/>
</dbReference>
<feature type="region of interest" description="Disordered" evidence="1">
    <location>
        <begin position="82"/>
        <end position="106"/>
    </location>
</feature>
<organism evidence="2 3">
    <name type="scientific">Prymnesium parvum</name>
    <name type="common">Toxic golden alga</name>
    <dbReference type="NCBI Taxonomy" id="97485"/>
    <lineage>
        <taxon>Eukaryota</taxon>
        <taxon>Haptista</taxon>
        <taxon>Haptophyta</taxon>
        <taxon>Prymnesiophyceae</taxon>
        <taxon>Prymnesiales</taxon>
        <taxon>Prymnesiaceae</taxon>
        <taxon>Prymnesium</taxon>
    </lineage>
</organism>
<evidence type="ECO:0000313" key="2">
    <source>
        <dbReference type="EMBL" id="KAL1518709.1"/>
    </source>
</evidence>
<evidence type="ECO:0000313" key="3">
    <source>
        <dbReference type="Proteomes" id="UP001515480"/>
    </source>
</evidence>
<accession>A0AB34JDD7</accession>
<evidence type="ECO:0008006" key="4">
    <source>
        <dbReference type="Google" id="ProtNLM"/>
    </source>
</evidence>
<dbReference type="AlphaFoldDB" id="A0AB34JDD7"/>
<evidence type="ECO:0000256" key="1">
    <source>
        <dbReference type="SAM" id="MobiDB-lite"/>
    </source>
</evidence>
<sequence length="106" mass="11707">MSKENDPGTEQASEFALRLAAQQQEARDAAGVDDGVDKDRATAFLNRALSASLKYQKEYQKSQRKLDALHDSLQADHGLHGTQQVQQAMAEHASEVFTPQPQVELN</sequence>